<name>A0A401P990_SCYTO</name>
<gene>
    <name evidence="1" type="ORF">scyTo_0012464</name>
</gene>
<organism evidence="1 2">
    <name type="scientific">Scyliorhinus torazame</name>
    <name type="common">Cloudy catshark</name>
    <name type="synonym">Catulus torazame</name>
    <dbReference type="NCBI Taxonomy" id="75743"/>
    <lineage>
        <taxon>Eukaryota</taxon>
        <taxon>Metazoa</taxon>
        <taxon>Chordata</taxon>
        <taxon>Craniata</taxon>
        <taxon>Vertebrata</taxon>
        <taxon>Chondrichthyes</taxon>
        <taxon>Elasmobranchii</taxon>
        <taxon>Galeomorphii</taxon>
        <taxon>Galeoidea</taxon>
        <taxon>Carcharhiniformes</taxon>
        <taxon>Scyliorhinidae</taxon>
        <taxon>Scyliorhinus</taxon>
    </lineage>
</organism>
<feature type="non-terminal residue" evidence="1">
    <location>
        <position position="59"/>
    </location>
</feature>
<dbReference type="AlphaFoldDB" id="A0A401P990"/>
<comment type="caution">
    <text evidence="1">The sequence shown here is derived from an EMBL/GenBank/DDBJ whole genome shotgun (WGS) entry which is preliminary data.</text>
</comment>
<protein>
    <submittedName>
        <fullName evidence="1">Uncharacterized protein</fullName>
    </submittedName>
</protein>
<dbReference type="EMBL" id="BFAA01006029">
    <property type="protein sequence ID" value="GCB69672.1"/>
    <property type="molecule type" value="Genomic_DNA"/>
</dbReference>
<sequence>METLTVSVSASVRQGRLHNERLLSTGPQVIERGNTGGEALLTPCLSSFLLSLYSTQASS</sequence>
<reference evidence="1 2" key="1">
    <citation type="journal article" date="2018" name="Nat. Ecol. Evol.">
        <title>Shark genomes provide insights into elasmobranch evolution and the origin of vertebrates.</title>
        <authorList>
            <person name="Hara Y"/>
            <person name="Yamaguchi K"/>
            <person name="Onimaru K"/>
            <person name="Kadota M"/>
            <person name="Koyanagi M"/>
            <person name="Keeley SD"/>
            <person name="Tatsumi K"/>
            <person name="Tanaka K"/>
            <person name="Motone F"/>
            <person name="Kageyama Y"/>
            <person name="Nozu R"/>
            <person name="Adachi N"/>
            <person name="Nishimura O"/>
            <person name="Nakagawa R"/>
            <person name="Tanegashima C"/>
            <person name="Kiyatake I"/>
            <person name="Matsumoto R"/>
            <person name="Murakumo K"/>
            <person name="Nishida K"/>
            <person name="Terakita A"/>
            <person name="Kuratani S"/>
            <person name="Sato K"/>
            <person name="Hyodo S Kuraku.S."/>
        </authorList>
    </citation>
    <scope>NUCLEOTIDE SEQUENCE [LARGE SCALE GENOMIC DNA]</scope>
</reference>
<keyword evidence="2" id="KW-1185">Reference proteome</keyword>
<accession>A0A401P990</accession>
<evidence type="ECO:0000313" key="1">
    <source>
        <dbReference type="EMBL" id="GCB69672.1"/>
    </source>
</evidence>
<proteinExistence type="predicted"/>
<dbReference type="Proteomes" id="UP000288216">
    <property type="component" value="Unassembled WGS sequence"/>
</dbReference>
<evidence type="ECO:0000313" key="2">
    <source>
        <dbReference type="Proteomes" id="UP000288216"/>
    </source>
</evidence>